<dbReference type="AlphaFoldDB" id="A0A8H7MM60"/>
<keyword evidence="3" id="KW-1185">Reference proteome</keyword>
<feature type="compositionally biased region" description="Polar residues" evidence="1">
    <location>
        <begin position="21"/>
        <end position="31"/>
    </location>
</feature>
<reference evidence="2" key="1">
    <citation type="submission" date="2018-12" db="EMBL/GenBank/DDBJ databases">
        <authorList>
            <person name="Syme R.A."/>
            <person name="Farfan-Caceres L."/>
            <person name="Lichtenzveig J."/>
        </authorList>
    </citation>
    <scope>NUCLEOTIDE SEQUENCE</scope>
    <source>
        <strain evidence="2">Al4</strain>
    </source>
</reference>
<feature type="region of interest" description="Disordered" evidence="1">
    <location>
        <begin position="71"/>
        <end position="118"/>
    </location>
</feature>
<dbReference type="Proteomes" id="UP000651452">
    <property type="component" value="Unassembled WGS sequence"/>
</dbReference>
<feature type="compositionally biased region" description="Polar residues" evidence="1">
    <location>
        <begin position="71"/>
        <end position="80"/>
    </location>
</feature>
<evidence type="ECO:0000313" key="2">
    <source>
        <dbReference type="EMBL" id="KAF9700958.1"/>
    </source>
</evidence>
<comment type="caution">
    <text evidence="2">The sequence shown here is derived from an EMBL/GenBank/DDBJ whole genome shotgun (WGS) entry which is preliminary data.</text>
</comment>
<proteinExistence type="predicted"/>
<protein>
    <submittedName>
        <fullName evidence="2">Uncharacterized protein</fullName>
    </submittedName>
</protein>
<evidence type="ECO:0000256" key="1">
    <source>
        <dbReference type="SAM" id="MobiDB-lite"/>
    </source>
</evidence>
<name>A0A8H7MM60_9PLEO</name>
<gene>
    <name evidence="2" type="ORF">EKO04_000490</name>
</gene>
<evidence type="ECO:0000313" key="3">
    <source>
        <dbReference type="Proteomes" id="UP000651452"/>
    </source>
</evidence>
<feature type="region of interest" description="Disordered" evidence="1">
    <location>
        <begin position="1"/>
        <end position="31"/>
    </location>
</feature>
<feature type="compositionally biased region" description="Polar residues" evidence="1">
    <location>
        <begin position="1"/>
        <end position="11"/>
    </location>
</feature>
<feature type="compositionally biased region" description="Basic and acidic residues" evidence="1">
    <location>
        <begin position="92"/>
        <end position="112"/>
    </location>
</feature>
<organism evidence="2 3">
    <name type="scientific">Ascochyta lentis</name>
    <dbReference type="NCBI Taxonomy" id="205686"/>
    <lineage>
        <taxon>Eukaryota</taxon>
        <taxon>Fungi</taxon>
        <taxon>Dikarya</taxon>
        <taxon>Ascomycota</taxon>
        <taxon>Pezizomycotina</taxon>
        <taxon>Dothideomycetes</taxon>
        <taxon>Pleosporomycetidae</taxon>
        <taxon>Pleosporales</taxon>
        <taxon>Pleosporineae</taxon>
        <taxon>Didymellaceae</taxon>
        <taxon>Ascochyta</taxon>
    </lineage>
</organism>
<accession>A0A8H7MM60</accession>
<dbReference type="EMBL" id="RZGK01000002">
    <property type="protein sequence ID" value="KAF9700958.1"/>
    <property type="molecule type" value="Genomic_DNA"/>
</dbReference>
<sequence>MPHTTVTSSSPDARLKDKTGSDATGNSMQRATCTRSAAIQTSLSSPLEATKASATARALFNLSRGYTEQQEWVGSLSSTLGREGASAKGKKGCREGKERRSQGEKEEERKGPWDIVTS</sequence>
<reference evidence="2" key="2">
    <citation type="submission" date="2020-09" db="EMBL/GenBank/DDBJ databases">
        <title>Reference genome assembly for Australian Ascochyta lentis isolate Al4.</title>
        <authorList>
            <person name="Lee R.C."/>
            <person name="Farfan-Caceres L.M."/>
            <person name="Debler J.W."/>
            <person name="Williams A.H."/>
            <person name="Henares B.M."/>
        </authorList>
    </citation>
    <scope>NUCLEOTIDE SEQUENCE</scope>
    <source>
        <strain evidence="2">Al4</strain>
    </source>
</reference>